<protein>
    <recommendedName>
        <fullName evidence="6">Pseudouridine-5'-phosphate glycosidase</fullName>
        <shortName evidence="6">PsiMP glycosidase</shortName>
        <ecNumber evidence="6">4.2.1.70</ecNumber>
    </recommendedName>
</protein>
<evidence type="ECO:0000313" key="8">
    <source>
        <dbReference type="Proteomes" id="UP000195514"/>
    </source>
</evidence>
<name>A0A1Y6K947_9CHLR</name>
<gene>
    <name evidence="6 7" type="primary">psuG</name>
    <name evidence="7" type="ORF">CFX1CAM_2262</name>
</gene>
<evidence type="ECO:0000313" key="7">
    <source>
        <dbReference type="EMBL" id="SMX55327.1"/>
    </source>
</evidence>
<feature type="binding site" evidence="6">
    <location>
        <position position="110"/>
    </location>
    <ligand>
        <name>substrate</name>
    </ligand>
</feature>
<keyword evidence="1 6" id="KW-0479">Metal-binding</keyword>
<evidence type="ECO:0000256" key="2">
    <source>
        <dbReference type="ARBA" id="ARBA00022801"/>
    </source>
</evidence>
<dbReference type="Pfam" id="PF04227">
    <property type="entry name" value="Indigoidine_A"/>
    <property type="match status" value="1"/>
</dbReference>
<dbReference type="InterPro" id="IPR007342">
    <property type="entry name" value="PsuG"/>
</dbReference>
<reference evidence="8" key="1">
    <citation type="submission" date="2017-05" db="EMBL/GenBank/DDBJ databases">
        <authorList>
            <person name="Kirkegaard R."/>
            <person name="Mcilroy J S."/>
        </authorList>
    </citation>
    <scope>NUCLEOTIDE SEQUENCE [LARGE SCALE GENOMIC DNA]</scope>
</reference>
<comment type="similarity">
    <text evidence="6">Belongs to the pseudouridine-5'-phosphate glycosidase family.</text>
</comment>
<feature type="binding site" evidence="6">
    <location>
        <position position="140"/>
    </location>
    <ligand>
        <name>Mn(2+)</name>
        <dbReference type="ChEBI" id="CHEBI:29035"/>
    </ligand>
</feature>
<evidence type="ECO:0000256" key="6">
    <source>
        <dbReference type="HAMAP-Rule" id="MF_01876"/>
    </source>
</evidence>
<comment type="catalytic activity">
    <reaction evidence="6">
        <text>D-ribose 5-phosphate + uracil = psi-UMP + H2O</text>
        <dbReference type="Rhea" id="RHEA:18337"/>
        <dbReference type="ChEBI" id="CHEBI:15377"/>
        <dbReference type="ChEBI" id="CHEBI:17568"/>
        <dbReference type="ChEBI" id="CHEBI:58380"/>
        <dbReference type="ChEBI" id="CHEBI:78346"/>
        <dbReference type="EC" id="4.2.1.70"/>
    </reaction>
</comment>
<feature type="active site" description="Proton donor" evidence="6">
    <location>
        <position position="29"/>
    </location>
</feature>
<dbReference type="PANTHER" id="PTHR42909:SF1">
    <property type="entry name" value="CARBOHYDRATE KINASE PFKB DOMAIN-CONTAINING PROTEIN"/>
    <property type="match status" value="1"/>
</dbReference>
<sequence length="311" mass="31950">MNDPLPPSFVLSPDLLQALNLGLPVVALESAVITHGLPHPHNLALARDVEAEVRAQGATPATIALLEGKVHVGLSEAQISALAEMEAPRKISLRDLGIALAGKLSGGTTVAATLYAAAQAGIRVFATGGIGGVHRGSVFDISADLVQLGRSPVVVVCAGAKAILDLPATREVLETRGVPVIGYQTDEFPGFFTRSTGLSVDQRVDTPEAAAQIALATWKAGLRSAVLLVVPPPEAVSMPADEIEDAIQAALAQAETAGIHGAAATPFLLQRVSELTGGESLRANLALLKNNASVAAQVSKALHATQGFTNF</sequence>
<comment type="subunit">
    <text evidence="6">Homotrimer.</text>
</comment>
<dbReference type="HAMAP" id="MF_01876">
    <property type="entry name" value="PsiMP_glycosidase"/>
    <property type="match status" value="1"/>
</dbReference>
<keyword evidence="8" id="KW-1185">Reference proteome</keyword>
<keyword evidence="3 6" id="KW-0464">Manganese</keyword>
<dbReference type="InterPro" id="IPR022830">
    <property type="entry name" value="Indigdn_synthA-like"/>
</dbReference>
<feature type="binding site" evidence="6">
    <location>
        <position position="90"/>
    </location>
    <ligand>
        <name>substrate</name>
    </ligand>
</feature>
<evidence type="ECO:0000256" key="1">
    <source>
        <dbReference type="ARBA" id="ARBA00022723"/>
    </source>
</evidence>
<dbReference type="GO" id="GO:0016798">
    <property type="term" value="F:hydrolase activity, acting on glycosyl bonds"/>
    <property type="evidence" value="ECO:0007669"/>
    <property type="project" value="UniProtKB-KW"/>
</dbReference>
<dbReference type="RefSeq" id="WP_173745461.1">
    <property type="nucleotide sequence ID" value="NZ_LT859958.1"/>
</dbReference>
<organism evidence="7 8">
    <name type="scientific">Candidatus Brevifilum fermentans</name>
    <dbReference type="NCBI Taxonomy" id="1986204"/>
    <lineage>
        <taxon>Bacteria</taxon>
        <taxon>Bacillati</taxon>
        <taxon>Chloroflexota</taxon>
        <taxon>Anaerolineae</taxon>
        <taxon>Anaerolineales</taxon>
        <taxon>Anaerolineaceae</taxon>
        <taxon>Candidatus Brevifilum</taxon>
    </lineage>
</organism>
<comment type="function">
    <text evidence="6">Catalyzes the reversible cleavage of pseudouridine 5'-phosphate (PsiMP) to ribose 5-phosphate and uracil. Functions biologically in the cleavage direction, as part of a pseudouridine degradation pathway.</text>
</comment>
<dbReference type="Gene3D" id="3.40.1790.10">
    <property type="entry name" value="Indigoidine synthase domain"/>
    <property type="match status" value="1"/>
</dbReference>
<proteinExistence type="inferred from homology"/>
<accession>A0A1Y6K947</accession>
<dbReference type="GO" id="GO:0046872">
    <property type="term" value="F:metal ion binding"/>
    <property type="evidence" value="ECO:0007669"/>
    <property type="project" value="UniProtKB-KW"/>
</dbReference>
<keyword evidence="2 6" id="KW-0378">Hydrolase</keyword>
<evidence type="ECO:0000256" key="5">
    <source>
        <dbReference type="ARBA" id="ARBA00023295"/>
    </source>
</evidence>
<keyword evidence="4 6" id="KW-0456">Lyase</keyword>
<dbReference type="PANTHER" id="PTHR42909">
    <property type="entry name" value="ZGC:136858"/>
    <property type="match status" value="1"/>
</dbReference>
<dbReference type="GO" id="GO:0004730">
    <property type="term" value="F:pseudouridylate synthase activity"/>
    <property type="evidence" value="ECO:0007669"/>
    <property type="project" value="UniProtKB-UniRule"/>
</dbReference>
<feature type="binding site" evidence="6">
    <location>
        <begin position="142"/>
        <end position="144"/>
    </location>
    <ligand>
        <name>substrate</name>
    </ligand>
</feature>
<keyword evidence="5 6" id="KW-0326">Glycosidase</keyword>
<evidence type="ECO:0000256" key="3">
    <source>
        <dbReference type="ARBA" id="ARBA00023211"/>
    </source>
</evidence>
<dbReference type="GO" id="GO:0005737">
    <property type="term" value="C:cytoplasm"/>
    <property type="evidence" value="ECO:0007669"/>
    <property type="project" value="TreeGrafter"/>
</dbReference>
<dbReference type="KEGG" id="abat:CFX1CAM_2262"/>
<feature type="active site" description="Nucleophile" evidence="6">
    <location>
        <position position="161"/>
    </location>
</feature>
<dbReference type="EC" id="4.2.1.70" evidence="6"/>
<evidence type="ECO:0000256" key="4">
    <source>
        <dbReference type="ARBA" id="ARBA00023239"/>
    </source>
</evidence>
<comment type="cofactor">
    <cofactor evidence="6">
        <name>Mn(2+)</name>
        <dbReference type="ChEBI" id="CHEBI:29035"/>
    </cofactor>
    <text evidence="6">Binds 1 Mn(2+) ion per subunit.</text>
</comment>
<dbReference type="AlphaFoldDB" id="A0A1Y6K947"/>
<dbReference type="SUPFAM" id="SSF110581">
    <property type="entry name" value="Indigoidine synthase A-like"/>
    <property type="match status" value="1"/>
</dbReference>
<dbReference type="Proteomes" id="UP000195514">
    <property type="component" value="Chromosome I"/>
</dbReference>
<dbReference type="GO" id="GO:0046113">
    <property type="term" value="P:nucleobase catabolic process"/>
    <property type="evidence" value="ECO:0007669"/>
    <property type="project" value="UniProtKB-UniRule"/>
</dbReference>
<dbReference type="EMBL" id="LT859958">
    <property type="protein sequence ID" value="SMX55327.1"/>
    <property type="molecule type" value="Genomic_DNA"/>
</dbReference>